<dbReference type="GO" id="GO:0140359">
    <property type="term" value="F:ABC-type transporter activity"/>
    <property type="evidence" value="ECO:0007669"/>
    <property type="project" value="InterPro"/>
</dbReference>
<keyword evidence="3 5" id="KW-1133">Transmembrane helix</keyword>
<evidence type="ECO:0000256" key="3">
    <source>
        <dbReference type="ARBA" id="ARBA00022989"/>
    </source>
</evidence>
<proteinExistence type="predicted"/>
<evidence type="ECO:0000259" key="6">
    <source>
        <dbReference type="Pfam" id="PF12698"/>
    </source>
</evidence>
<feature type="transmembrane region" description="Helical" evidence="5">
    <location>
        <begin position="193"/>
        <end position="213"/>
    </location>
</feature>
<evidence type="ECO:0000256" key="5">
    <source>
        <dbReference type="SAM" id="Phobius"/>
    </source>
</evidence>
<feature type="domain" description="ABC-2 type transporter transmembrane" evidence="6">
    <location>
        <begin position="150"/>
        <end position="396"/>
    </location>
</feature>
<keyword evidence="2 5" id="KW-0812">Transmembrane</keyword>
<protein>
    <submittedName>
        <fullName evidence="7">ABC-2 transporter family protein</fullName>
    </submittedName>
</protein>
<feature type="transmembrane region" description="Helical" evidence="5">
    <location>
        <begin position="379"/>
        <end position="403"/>
    </location>
</feature>
<reference evidence="7 8" key="1">
    <citation type="submission" date="2015-11" db="EMBL/GenBank/DDBJ databases">
        <authorList>
            <person name="Hill K.K."/>
            <person name="Shirey T.B."/>
            <person name="Raphael B."/>
            <person name="Daligault H.E."/>
            <person name="Davenport K.W."/>
            <person name="Bruce D.C."/>
            <person name="Foley B.T."/>
            <person name="Johnson S.L."/>
        </authorList>
    </citation>
    <scope>NUCLEOTIDE SEQUENCE [LARGE SCALE GENOMIC DNA]</scope>
    <source>
        <strain evidence="7 8">CDC_1632</strain>
    </source>
</reference>
<keyword evidence="4 5" id="KW-0472">Membrane</keyword>
<accession>A0A1L3NDX1</accession>
<comment type="subcellular location">
    <subcellularLocation>
        <location evidence="1">Membrane</location>
        <topology evidence="1">Multi-pass membrane protein</topology>
    </subcellularLocation>
</comment>
<name>A0A1L3NDX1_CLOSG</name>
<dbReference type="Pfam" id="PF12698">
    <property type="entry name" value="ABC2_membrane_3"/>
    <property type="match status" value="1"/>
</dbReference>
<evidence type="ECO:0000313" key="8">
    <source>
        <dbReference type="Proteomes" id="UP000182204"/>
    </source>
</evidence>
<dbReference type="Proteomes" id="UP000182204">
    <property type="component" value="Chromosome"/>
</dbReference>
<feature type="transmembrane region" description="Helical" evidence="5">
    <location>
        <begin position="321"/>
        <end position="339"/>
    </location>
</feature>
<evidence type="ECO:0000313" key="7">
    <source>
        <dbReference type="EMBL" id="APH14305.1"/>
    </source>
</evidence>
<gene>
    <name evidence="7" type="ORF">NPD5_1345</name>
</gene>
<dbReference type="AlphaFoldDB" id="A0A1L3NDX1"/>
<feature type="transmembrane region" description="Helical" evidence="5">
    <location>
        <begin position="294"/>
        <end position="315"/>
    </location>
</feature>
<feature type="transmembrane region" description="Helical" evidence="5">
    <location>
        <begin position="17"/>
        <end position="36"/>
    </location>
</feature>
<evidence type="ECO:0000256" key="1">
    <source>
        <dbReference type="ARBA" id="ARBA00004141"/>
    </source>
</evidence>
<dbReference type="InterPro" id="IPR013525">
    <property type="entry name" value="ABC2_TM"/>
</dbReference>
<feature type="transmembrane region" description="Helical" evidence="5">
    <location>
        <begin position="234"/>
        <end position="258"/>
    </location>
</feature>
<dbReference type="RefSeq" id="WP_072585150.1">
    <property type="nucleotide sequence ID" value="NZ_CP013243.1"/>
</dbReference>
<dbReference type="GO" id="GO:0016020">
    <property type="term" value="C:membrane"/>
    <property type="evidence" value="ECO:0007669"/>
    <property type="project" value="UniProtKB-SubCell"/>
</dbReference>
<sequence>MDVFFQELKRQLRFKRLLIYVLIAVTLALLWTWFIVGRATEDFMQSGCYKGYKGRDAIEIAAKDRNVTAGKMTEDKFQKGCDIYLNSLKGDDESDVVITKDLLQYAVYAEGLVMQNLRIINMRGESTKGYAHIPKDAGKHFYEKEDLYYLNYIDNNAHNESEKKLAISTWNKVKKPYTYYSGFTQWSEGIEHIVFLSFVFMIMVGVFAGSIIAKDKEDGIDEIIKATRHGRKSLILPKIILPWIIAFIIYLCGVGLYVVLLRKLLPTNALNTSIQVFGTSFLPSTVEDFLKKLFIFGGIGILTIASFSTWISSLAKKSSQAIQVSILTILVSFMLFTFMDIKAPIIDLIKMLLPGAITFSYPQFMELGVFPITTILGKVFWIPSILLVVSGIIFLLSTVFTVLNYRRR</sequence>
<evidence type="ECO:0000256" key="2">
    <source>
        <dbReference type="ARBA" id="ARBA00022692"/>
    </source>
</evidence>
<organism evidence="7 8">
    <name type="scientific">Clostridium sporogenes</name>
    <dbReference type="NCBI Taxonomy" id="1509"/>
    <lineage>
        <taxon>Bacteria</taxon>
        <taxon>Bacillati</taxon>
        <taxon>Bacillota</taxon>
        <taxon>Clostridia</taxon>
        <taxon>Eubacteriales</taxon>
        <taxon>Clostridiaceae</taxon>
        <taxon>Clostridium</taxon>
    </lineage>
</organism>
<dbReference type="EMBL" id="CP013243">
    <property type="protein sequence ID" value="APH14305.1"/>
    <property type="molecule type" value="Genomic_DNA"/>
</dbReference>
<evidence type="ECO:0000256" key="4">
    <source>
        <dbReference type="ARBA" id="ARBA00023136"/>
    </source>
</evidence>